<dbReference type="EMBL" id="MK500595">
    <property type="protein sequence ID" value="QBK93378.1"/>
    <property type="molecule type" value="Genomic_DNA"/>
</dbReference>
<keyword evidence="1" id="KW-0808">Transferase</keyword>
<reference evidence="1" key="1">
    <citation type="journal article" date="2019" name="MBio">
        <title>Virus Genomes from Deep Sea Sediments Expand the Ocean Megavirome and Support Independent Origins of Viral Gigantism.</title>
        <authorList>
            <person name="Backstrom D."/>
            <person name="Yutin N."/>
            <person name="Jorgensen S.L."/>
            <person name="Dharamshi J."/>
            <person name="Homa F."/>
            <person name="Zaremba-Niedwiedzka K."/>
            <person name="Spang A."/>
            <person name="Wolf Y.I."/>
            <person name="Koonin E.V."/>
            <person name="Ettema T.J."/>
        </authorList>
    </citation>
    <scope>NUCLEOTIDE SEQUENCE</scope>
</reference>
<evidence type="ECO:0000313" key="1">
    <source>
        <dbReference type="EMBL" id="QBK93378.1"/>
    </source>
</evidence>
<gene>
    <name evidence="1" type="ORF">LCPAC404_00820</name>
</gene>
<protein>
    <submittedName>
        <fullName evidence="1">Nucleotidyl transferase</fullName>
    </submittedName>
</protein>
<name>A0A481ZBX8_9VIRU</name>
<sequence>MSRPLAPSTSKSNIAIRNPNDYSEALKFVLDIVTINERPNVVGSAKYRGFKYSSDVDVFEAVSVNTCKEEAIALYANLISTIAAEIAMTNREILFNNFRAGMDNRYCFNITGKTTKCDMTKITDKLCSKGLICHEKHVELDKLACKGCWEEFAEQLRKLRTVRWKILDLINQRTILPLGKVMTLREAICMTSLVKLDVISYIEGRLQSVEVIYLFKYTDKNRRQQAIQDLEDYTERIKEDFSRYSSKEHYDPLKLMKRLWSYSNFINCNKIVNLLLPLYTSDMSALNQVVADIEILRELIENHRMQPVKIMLLEATGFKKRLFNHLELEQYKKVYSHIDCVTTLWADIENGGKFDKETFLMMINELEHYLKKVIKKLSNEFLQKARSSFNTVKCRPINL</sequence>
<dbReference type="GO" id="GO:0016740">
    <property type="term" value="F:transferase activity"/>
    <property type="evidence" value="ECO:0007669"/>
    <property type="project" value="UniProtKB-KW"/>
</dbReference>
<accession>A0A481ZBX8</accession>
<organism evidence="1">
    <name type="scientific">Pithovirus LCPAC404</name>
    <dbReference type="NCBI Taxonomy" id="2506597"/>
    <lineage>
        <taxon>Viruses</taxon>
        <taxon>Pithoviruses</taxon>
    </lineage>
</organism>
<proteinExistence type="predicted"/>